<gene>
    <name evidence="1" type="ORF">SFRICE_015534</name>
</gene>
<dbReference type="AlphaFoldDB" id="A0A2H1VW30"/>
<proteinExistence type="predicted"/>
<name>A0A2H1VW30_SPOFR</name>
<dbReference type="EMBL" id="ODYU01004789">
    <property type="protein sequence ID" value="SOQ45035.1"/>
    <property type="molecule type" value="Genomic_DNA"/>
</dbReference>
<accession>A0A2H1VW30</accession>
<sequence>MGGGDCLILGDLPARLPAYIIKKYNIKMIVYIYIRGKNHPVTSPALGEVRGSVRLLLTNNHPVPTPNYRLQWQDFNYLQLSIEVARLATVFLIWRCAMLRCCGCVWLPPIIFNGTHRLALVVTDSTKACFFYIERCVLWMGENHPTSPALGEAGGSVRLLLTKNNPVPIPAFRAGAPLVRWLGNWLPRNVQRVRFPHGATLCVIHKLLLRVWVSCVCEILFVSNRDDDWVKNKLINTIKYS</sequence>
<reference evidence="1" key="1">
    <citation type="submission" date="2016-07" db="EMBL/GenBank/DDBJ databases">
        <authorList>
            <person name="Bretaudeau A."/>
        </authorList>
    </citation>
    <scope>NUCLEOTIDE SEQUENCE</scope>
    <source>
        <strain evidence="1">Rice</strain>
        <tissue evidence="1">Whole body</tissue>
    </source>
</reference>
<protein>
    <submittedName>
        <fullName evidence="1">SFRICE_015534</fullName>
    </submittedName>
</protein>
<evidence type="ECO:0000313" key="1">
    <source>
        <dbReference type="EMBL" id="SOQ45035.1"/>
    </source>
</evidence>
<organism evidence="1">
    <name type="scientific">Spodoptera frugiperda</name>
    <name type="common">Fall armyworm</name>
    <dbReference type="NCBI Taxonomy" id="7108"/>
    <lineage>
        <taxon>Eukaryota</taxon>
        <taxon>Metazoa</taxon>
        <taxon>Ecdysozoa</taxon>
        <taxon>Arthropoda</taxon>
        <taxon>Hexapoda</taxon>
        <taxon>Insecta</taxon>
        <taxon>Pterygota</taxon>
        <taxon>Neoptera</taxon>
        <taxon>Endopterygota</taxon>
        <taxon>Lepidoptera</taxon>
        <taxon>Glossata</taxon>
        <taxon>Ditrysia</taxon>
        <taxon>Noctuoidea</taxon>
        <taxon>Noctuidae</taxon>
        <taxon>Amphipyrinae</taxon>
        <taxon>Spodoptera</taxon>
    </lineage>
</organism>